<evidence type="ECO:0000256" key="1">
    <source>
        <dbReference type="ARBA" id="ARBA00010036"/>
    </source>
</evidence>
<dbReference type="Pfam" id="PF00326">
    <property type="entry name" value="Peptidase_S9"/>
    <property type="match status" value="1"/>
</dbReference>
<dbReference type="RefSeq" id="XP_006824516.1">
    <property type="nucleotide sequence ID" value="XM_006824453.1"/>
</dbReference>
<keyword evidence="3" id="KW-0378">Hydrolase</keyword>
<keyword evidence="2" id="KW-0645">Protease</keyword>
<feature type="region of interest" description="Disordered" evidence="5">
    <location>
        <begin position="1"/>
        <end position="28"/>
    </location>
</feature>
<dbReference type="Pfam" id="PF00930">
    <property type="entry name" value="DPPIV_N"/>
    <property type="match status" value="1"/>
</dbReference>
<gene>
    <name evidence="10" type="primary">DPP8</name>
</gene>
<evidence type="ECO:0000259" key="6">
    <source>
        <dbReference type="Pfam" id="PF00326"/>
    </source>
</evidence>
<evidence type="ECO:0000256" key="5">
    <source>
        <dbReference type="SAM" id="MobiDB-lite"/>
    </source>
</evidence>
<evidence type="ECO:0000256" key="3">
    <source>
        <dbReference type="ARBA" id="ARBA00022801"/>
    </source>
</evidence>
<feature type="compositionally biased region" description="Polar residues" evidence="5">
    <location>
        <begin position="1"/>
        <end position="11"/>
    </location>
</feature>
<feature type="domain" description="Dipeptidylpeptidase IV N-terminal" evidence="7">
    <location>
        <begin position="176"/>
        <end position="554"/>
    </location>
</feature>
<keyword evidence="9" id="KW-1185">Reference proteome</keyword>
<protein>
    <submittedName>
        <fullName evidence="10">Dipeptidyl peptidase 9</fullName>
    </submittedName>
</protein>
<dbReference type="InterPro" id="IPR050278">
    <property type="entry name" value="Serine_Prot_S9B/DPPIV"/>
</dbReference>
<feature type="domain" description="Dipeptidyl peptidase 8 /9 ,N-terminal" evidence="8">
    <location>
        <begin position="27"/>
        <end position="133"/>
    </location>
</feature>
<dbReference type="SUPFAM" id="SSF82171">
    <property type="entry name" value="DPP6 N-terminal domain-like"/>
    <property type="match status" value="1"/>
</dbReference>
<dbReference type="Proteomes" id="UP000694865">
    <property type="component" value="Unplaced"/>
</dbReference>
<proteinExistence type="inferred from homology"/>
<accession>A0ABM0MWX5</accession>
<dbReference type="InterPro" id="IPR002469">
    <property type="entry name" value="Peptidase_S9B_N"/>
</dbReference>
<name>A0ABM0MWX5_SACKO</name>
<comment type="similarity">
    <text evidence="1">Belongs to the peptidase S9B family. DPPIV subfamily.</text>
</comment>
<sequence length="782" mass="87800">MATGPGTTTVPPESDIFDLPKSSNPTKKSWTELRTAVRNTRRMQTSFANKVPSEFAFRTIQTENASFSRLYFLGVYSTGRENTLLYTDITDHGCMDTDVVLPWQPMLESFQATPHLGLFSKEEQLLRERKRLGAFGITSYDLDLSSGRFLFPACSSLFTFTDSSLNLPVFPDEISNHCNGSRMDAKLCPSNNNIVAFINNSDIWVANVERGESKRLTFVHKGQCSLSEDPKSAGVASYIVQEEFDRYTGYWWQPQMTNNSDGSQTIQILYEEVDESGVEILHISSPASGDKDVDEYRYPRAGTANADCLLKLIEVKIEQNGKIGTVIDKYLSESLNSLYPWLEYTVRCGWTPDGNNVWAQLLSRNQQRLVLVLIPLNFFVPVDLDVEMKAPHAEETSIKILFEEESNVWLNVHDVMHFFPQTSASEISFIWASEKTGYRHLYYITSSLQSSDNLTSDSLLDTSHCNQPKVLKCLPLTSGNSSVGGKQIWVDEVKHLVYYIGLHDTPLEEHLYVVSYINPTKPIRLTELGYSHNIAMSKNCDLFVSVFSSIALPPAAKVYKLRIDDTESSEPLACLVGTLLSEPTGLYNQYQPPELFTYESEMSKYCMHGMVYKPHHLVAGKRYPTVVFVYGGPQVQLVSNSYKGVKLLRLHTLASLGYAVVVIDGRGSCNRGLDFEAGLKHSMGTVEIDDQVEGLQWIANNTDFIDLNRVAIHGWSYGGYLSLMGLAQRPDVFKVAIAGAPVTSWHIYDTGYTEKYMNTPDANSQGYKQGSVLQYVNNFPNE</sequence>
<dbReference type="GeneID" id="100367852"/>
<evidence type="ECO:0000313" key="9">
    <source>
        <dbReference type="Proteomes" id="UP000694865"/>
    </source>
</evidence>
<dbReference type="InterPro" id="IPR001375">
    <property type="entry name" value="Peptidase_S9_cat"/>
</dbReference>
<dbReference type="Gene3D" id="2.140.10.30">
    <property type="entry name" value="Dipeptidylpeptidase IV, N-terminal domain"/>
    <property type="match status" value="1"/>
</dbReference>
<dbReference type="PANTHER" id="PTHR11731">
    <property type="entry name" value="PROTEASE FAMILY S9B,C DIPEPTIDYL-PEPTIDASE IV-RELATED"/>
    <property type="match status" value="1"/>
</dbReference>
<reference evidence="10" key="1">
    <citation type="submission" date="2025-08" db="UniProtKB">
        <authorList>
            <consortium name="RefSeq"/>
        </authorList>
    </citation>
    <scope>IDENTIFICATION</scope>
    <source>
        <tissue evidence="10">Testes</tissue>
    </source>
</reference>
<organism evidence="9 10">
    <name type="scientific">Saccoglossus kowalevskii</name>
    <name type="common">Acorn worm</name>
    <dbReference type="NCBI Taxonomy" id="10224"/>
    <lineage>
        <taxon>Eukaryota</taxon>
        <taxon>Metazoa</taxon>
        <taxon>Hemichordata</taxon>
        <taxon>Enteropneusta</taxon>
        <taxon>Harrimaniidae</taxon>
        <taxon>Saccoglossus</taxon>
    </lineage>
</organism>
<keyword evidence="4" id="KW-0720">Serine protease</keyword>
<dbReference type="InterPro" id="IPR029058">
    <property type="entry name" value="AB_hydrolase_fold"/>
</dbReference>
<evidence type="ECO:0000256" key="2">
    <source>
        <dbReference type="ARBA" id="ARBA00022670"/>
    </source>
</evidence>
<dbReference type="Gene3D" id="3.40.50.1820">
    <property type="entry name" value="alpha/beta hydrolase"/>
    <property type="match status" value="1"/>
</dbReference>
<dbReference type="SUPFAM" id="SSF53474">
    <property type="entry name" value="alpha/beta-Hydrolases"/>
    <property type="match status" value="1"/>
</dbReference>
<evidence type="ECO:0000313" key="10">
    <source>
        <dbReference type="RefSeq" id="XP_006824516.1"/>
    </source>
</evidence>
<evidence type="ECO:0000256" key="4">
    <source>
        <dbReference type="ARBA" id="ARBA00022825"/>
    </source>
</evidence>
<feature type="domain" description="Peptidase S9 prolyl oligopeptidase catalytic" evidence="6">
    <location>
        <begin position="649"/>
        <end position="778"/>
    </location>
</feature>
<evidence type="ECO:0000259" key="8">
    <source>
        <dbReference type="Pfam" id="PF19520"/>
    </source>
</evidence>
<dbReference type="PANTHER" id="PTHR11731:SF193">
    <property type="entry name" value="DIPEPTIDYL PEPTIDASE 9"/>
    <property type="match status" value="1"/>
</dbReference>
<dbReference type="Pfam" id="PF19520">
    <property type="entry name" value="Dpp_8_9_N"/>
    <property type="match status" value="1"/>
</dbReference>
<dbReference type="InterPro" id="IPR045785">
    <property type="entry name" value="Dpp_8/9_N"/>
</dbReference>
<evidence type="ECO:0000259" key="7">
    <source>
        <dbReference type="Pfam" id="PF00930"/>
    </source>
</evidence>